<reference evidence="12 13" key="1">
    <citation type="submission" date="2020-05" db="EMBL/GenBank/DDBJ databases">
        <title>Ramlibacter rhizophilus sp. nov., isolated from rhizosphere soil of national flower Mugunghwa from South Korea.</title>
        <authorList>
            <person name="Zheng-Fei Y."/>
            <person name="Huan T."/>
        </authorList>
    </citation>
    <scope>NUCLEOTIDE SEQUENCE [LARGE SCALE GENOMIC DNA]</scope>
    <source>
        <strain evidence="12 13">H242</strain>
    </source>
</reference>
<dbReference type="Pfam" id="PF08546">
    <property type="entry name" value="ApbA_C"/>
    <property type="match status" value="1"/>
</dbReference>
<dbReference type="InterPro" id="IPR013328">
    <property type="entry name" value="6PGD_dom2"/>
</dbReference>
<evidence type="ECO:0000256" key="3">
    <source>
        <dbReference type="ARBA" id="ARBA00013014"/>
    </source>
</evidence>
<dbReference type="InterPro" id="IPR013332">
    <property type="entry name" value="KPR_N"/>
</dbReference>
<reference evidence="12 13" key="2">
    <citation type="submission" date="2020-05" db="EMBL/GenBank/DDBJ databases">
        <authorList>
            <person name="Khan S.A."/>
            <person name="Jeon C.O."/>
            <person name="Chun B.H."/>
        </authorList>
    </citation>
    <scope>NUCLEOTIDE SEQUENCE [LARGE SCALE GENOMIC DNA]</scope>
    <source>
        <strain evidence="12 13">H242</strain>
    </source>
</reference>
<dbReference type="Gene3D" id="3.40.50.720">
    <property type="entry name" value="NAD(P)-binding Rossmann-like Domain"/>
    <property type="match status" value="1"/>
</dbReference>
<dbReference type="InterPro" id="IPR008927">
    <property type="entry name" value="6-PGluconate_DH-like_C_sf"/>
</dbReference>
<dbReference type="NCBIfam" id="TIGR00745">
    <property type="entry name" value="apbA_panE"/>
    <property type="match status" value="1"/>
</dbReference>
<evidence type="ECO:0000313" key="13">
    <source>
        <dbReference type="Proteomes" id="UP000500826"/>
    </source>
</evidence>
<evidence type="ECO:0000256" key="9">
    <source>
        <dbReference type="ARBA" id="ARBA00048793"/>
    </source>
</evidence>
<evidence type="ECO:0000256" key="4">
    <source>
        <dbReference type="ARBA" id="ARBA00019465"/>
    </source>
</evidence>
<proteinExistence type="inferred from homology"/>
<dbReference type="GO" id="GO:0008677">
    <property type="term" value="F:2-dehydropantoate 2-reductase activity"/>
    <property type="evidence" value="ECO:0007669"/>
    <property type="project" value="UniProtKB-EC"/>
</dbReference>
<dbReference type="InterPro" id="IPR013752">
    <property type="entry name" value="KPA_reductase"/>
</dbReference>
<dbReference type="EC" id="1.1.1.169" evidence="3"/>
<dbReference type="Pfam" id="PF02558">
    <property type="entry name" value="ApbA"/>
    <property type="match status" value="1"/>
</dbReference>
<evidence type="ECO:0000256" key="1">
    <source>
        <dbReference type="ARBA" id="ARBA00004994"/>
    </source>
</evidence>
<evidence type="ECO:0000256" key="6">
    <source>
        <dbReference type="ARBA" id="ARBA00022857"/>
    </source>
</evidence>
<evidence type="ECO:0000256" key="2">
    <source>
        <dbReference type="ARBA" id="ARBA00007870"/>
    </source>
</evidence>
<feature type="domain" description="Ketopantoate reductase C-terminal" evidence="11">
    <location>
        <begin position="190"/>
        <end position="334"/>
    </location>
</feature>
<comment type="similarity">
    <text evidence="2">Belongs to the ketopantoate reductase family.</text>
</comment>
<name>A0ABX6P1T1_9BURK</name>
<feature type="domain" description="Ketopantoate reductase N-terminal" evidence="10">
    <location>
        <begin position="4"/>
        <end position="148"/>
    </location>
</feature>
<dbReference type="InterPro" id="IPR050838">
    <property type="entry name" value="Ketopantoate_reductase"/>
</dbReference>
<dbReference type="PANTHER" id="PTHR43765">
    <property type="entry name" value="2-DEHYDROPANTOATE 2-REDUCTASE-RELATED"/>
    <property type="match status" value="1"/>
</dbReference>
<dbReference type="InterPro" id="IPR003710">
    <property type="entry name" value="ApbA"/>
</dbReference>
<evidence type="ECO:0000256" key="7">
    <source>
        <dbReference type="ARBA" id="ARBA00023002"/>
    </source>
</evidence>
<accession>A0ABX6P1T1</accession>
<evidence type="ECO:0000313" key="12">
    <source>
        <dbReference type="EMBL" id="QJW83552.1"/>
    </source>
</evidence>
<dbReference type="Proteomes" id="UP000500826">
    <property type="component" value="Chromosome"/>
</dbReference>
<keyword evidence="5" id="KW-0566">Pantothenate biosynthesis</keyword>
<keyword evidence="13" id="KW-1185">Reference proteome</keyword>
<dbReference type="SUPFAM" id="SSF48179">
    <property type="entry name" value="6-phosphogluconate dehydrogenase C-terminal domain-like"/>
    <property type="match status" value="1"/>
</dbReference>
<protein>
    <recommendedName>
        <fullName evidence="4">2-dehydropantoate 2-reductase</fullName>
        <ecNumber evidence="3">1.1.1.169</ecNumber>
    </recommendedName>
    <alternativeName>
        <fullName evidence="8">Ketopantoate reductase</fullName>
    </alternativeName>
</protein>
<evidence type="ECO:0000256" key="5">
    <source>
        <dbReference type="ARBA" id="ARBA00022655"/>
    </source>
</evidence>
<gene>
    <name evidence="12" type="ORF">HK414_03630</name>
</gene>
<evidence type="ECO:0000256" key="8">
    <source>
        <dbReference type="ARBA" id="ARBA00032024"/>
    </source>
</evidence>
<dbReference type="SUPFAM" id="SSF51735">
    <property type="entry name" value="NAD(P)-binding Rossmann-fold domains"/>
    <property type="match status" value="1"/>
</dbReference>
<dbReference type="InterPro" id="IPR036291">
    <property type="entry name" value="NAD(P)-bd_dom_sf"/>
</dbReference>
<evidence type="ECO:0000259" key="10">
    <source>
        <dbReference type="Pfam" id="PF02558"/>
    </source>
</evidence>
<keyword evidence="6" id="KW-0521">NADP</keyword>
<organism evidence="12 13">
    <name type="scientific">Ramlibacter terrae</name>
    <dbReference type="NCBI Taxonomy" id="2732511"/>
    <lineage>
        <taxon>Bacteria</taxon>
        <taxon>Pseudomonadati</taxon>
        <taxon>Pseudomonadota</taxon>
        <taxon>Betaproteobacteria</taxon>
        <taxon>Burkholderiales</taxon>
        <taxon>Comamonadaceae</taxon>
        <taxon>Ramlibacter</taxon>
    </lineage>
</organism>
<dbReference type="Gene3D" id="1.10.1040.10">
    <property type="entry name" value="N-(1-d-carboxylethyl)-l-norvaline Dehydrogenase, domain 2"/>
    <property type="match status" value="1"/>
</dbReference>
<evidence type="ECO:0000259" key="11">
    <source>
        <dbReference type="Pfam" id="PF08546"/>
    </source>
</evidence>
<comment type="pathway">
    <text evidence="1">Cofactor biosynthesis; (R)-pantothenate biosynthesis; (R)-pantoate from 3-methyl-2-oxobutanoate: step 2/2.</text>
</comment>
<dbReference type="EMBL" id="CP053418">
    <property type="protein sequence ID" value="QJW83552.1"/>
    <property type="molecule type" value="Genomic_DNA"/>
</dbReference>
<keyword evidence="7 12" id="KW-0560">Oxidoreductase</keyword>
<comment type="catalytic activity">
    <reaction evidence="9">
        <text>(R)-pantoate + NADP(+) = 2-dehydropantoate + NADPH + H(+)</text>
        <dbReference type="Rhea" id="RHEA:16233"/>
        <dbReference type="ChEBI" id="CHEBI:11561"/>
        <dbReference type="ChEBI" id="CHEBI:15378"/>
        <dbReference type="ChEBI" id="CHEBI:15980"/>
        <dbReference type="ChEBI" id="CHEBI:57783"/>
        <dbReference type="ChEBI" id="CHEBI:58349"/>
        <dbReference type="EC" id="1.1.1.169"/>
    </reaction>
</comment>
<dbReference type="PANTHER" id="PTHR43765:SF2">
    <property type="entry name" value="2-DEHYDROPANTOATE 2-REDUCTASE"/>
    <property type="match status" value="1"/>
</dbReference>
<sequence>MTRVVIVGAGAVGGYLGAHLTAGGVATTLVDAWPEHVEAMRANGLSVSGMNGAGSVETPVRALHICDVPQLAREQPFDVAFIAVKSYDTKWATQLILPYLSPTACVVSLQNGINEEAVASVAGWSRTLGCAVSALAAELVAPGRIVRNSPLGDEKKWGMRVGEVHGQLTPRLQMLAHLLAHGDTCKATTNLWGERWSKLTINAMRNGVCAFTGMTGRQRDTNDVSRTLSIRLGSSCVRVGRALGLALEPVGGLDLDLLARAEEDPAALDAITAMIMEVAHGRSDAQRPSMGQDILKGRRTEVDDINGLVARRGAEVGVDVAVHQRVVDVIQRIERGELQPSPDLLQQVVGT</sequence>